<proteinExistence type="predicted"/>
<name>A0A6G1DAA4_9ORYZ</name>
<evidence type="ECO:0000313" key="2">
    <source>
        <dbReference type="EMBL" id="KAF0909346.1"/>
    </source>
</evidence>
<reference evidence="2 3" key="1">
    <citation type="submission" date="2019-11" db="EMBL/GenBank/DDBJ databases">
        <title>Whole genome sequence of Oryza granulata.</title>
        <authorList>
            <person name="Li W."/>
        </authorList>
    </citation>
    <scope>NUCLEOTIDE SEQUENCE [LARGE SCALE GENOMIC DNA]</scope>
    <source>
        <strain evidence="3">cv. Menghai</strain>
        <tissue evidence="2">Leaf</tissue>
    </source>
</reference>
<dbReference type="AlphaFoldDB" id="A0A6G1DAA4"/>
<organism evidence="2 3">
    <name type="scientific">Oryza meyeriana var. granulata</name>
    <dbReference type="NCBI Taxonomy" id="110450"/>
    <lineage>
        <taxon>Eukaryota</taxon>
        <taxon>Viridiplantae</taxon>
        <taxon>Streptophyta</taxon>
        <taxon>Embryophyta</taxon>
        <taxon>Tracheophyta</taxon>
        <taxon>Spermatophyta</taxon>
        <taxon>Magnoliopsida</taxon>
        <taxon>Liliopsida</taxon>
        <taxon>Poales</taxon>
        <taxon>Poaceae</taxon>
        <taxon>BOP clade</taxon>
        <taxon>Oryzoideae</taxon>
        <taxon>Oryzeae</taxon>
        <taxon>Oryzinae</taxon>
        <taxon>Oryza</taxon>
        <taxon>Oryza meyeriana</taxon>
    </lineage>
</organism>
<dbReference type="Proteomes" id="UP000479710">
    <property type="component" value="Unassembled WGS sequence"/>
</dbReference>
<evidence type="ECO:0000256" key="1">
    <source>
        <dbReference type="SAM" id="MobiDB-lite"/>
    </source>
</evidence>
<feature type="compositionally biased region" description="Gly residues" evidence="1">
    <location>
        <begin position="80"/>
        <end position="99"/>
    </location>
</feature>
<protein>
    <submittedName>
        <fullName evidence="2">Uncharacterized protein</fullName>
    </submittedName>
</protein>
<gene>
    <name evidence="2" type="ORF">E2562_035507</name>
</gene>
<accession>A0A6G1DAA4</accession>
<feature type="compositionally biased region" description="Polar residues" evidence="1">
    <location>
        <begin position="49"/>
        <end position="64"/>
    </location>
</feature>
<evidence type="ECO:0000313" key="3">
    <source>
        <dbReference type="Proteomes" id="UP000479710"/>
    </source>
</evidence>
<comment type="caution">
    <text evidence="2">The sequence shown here is derived from an EMBL/GenBank/DDBJ whole genome shotgun (WGS) entry which is preliminary data.</text>
</comment>
<dbReference type="EMBL" id="SPHZ02000007">
    <property type="protein sequence ID" value="KAF0909346.1"/>
    <property type="molecule type" value="Genomic_DNA"/>
</dbReference>
<sequence>MRSGRRFLGPSSHVIEGREEEVWQCSNSGTQGGGGRGSYRQSRLGETRGSGQRWSNSGARWPSSSERHGSRWQLSSSTYGLGGRGGGIEWESGRGGWGE</sequence>
<feature type="region of interest" description="Disordered" evidence="1">
    <location>
        <begin position="25"/>
        <end position="99"/>
    </location>
</feature>
<keyword evidence="3" id="KW-1185">Reference proteome</keyword>